<dbReference type="CDD" id="cd00167">
    <property type="entry name" value="SANT"/>
    <property type="match status" value="2"/>
</dbReference>
<dbReference type="PANTHER" id="PTHR45614">
    <property type="entry name" value="MYB PROTEIN-RELATED"/>
    <property type="match status" value="1"/>
</dbReference>
<dbReference type="PANTHER" id="PTHR45614:SF274">
    <property type="entry name" value="MYB-LIKE DNA-BINDING PROTEIN"/>
    <property type="match status" value="1"/>
</dbReference>
<dbReference type="Proteomes" id="UP000187209">
    <property type="component" value="Unassembled WGS sequence"/>
</dbReference>
<dbReference type="InterPro" id="IPR017930">
    <property type="entry name" value="Myb_dom"/>
</dbReference>
<dbReference type="SUPFAM" id="SSF46689">
    <property type="entry name" value="Homeodomain-like"/>
    <property type="match status" value="1"/>
</dbReference>
<dbReference type="EMBL" id="MPUH01000054">
    <property type="protein sequence ID" value="OMJ92796.1"/>
    <property type="molecule type" value="Genomic_DNA"/>
</dbReference>
<dbReference type="OrthoDB" id="2143914at2759"/>
<dbReference type="Pfam" id="PF13921">
    <property type="entry name" value="Myb_DNA-bind_6"/>
    <property type="match status" value="1"/>
</dbReference>
<name>A0A1R2CUU3_9CILI</name>
<keyword evidence="4" id="KW-1185">Reference proteome</keyword>
<evidence type="ECO:0000259" key="2">
    <source>
        <dbReference type="PROSITE" id="PS51294"/>
    </source>
</evidence>
<dbReference type="AlphaFoldDB" id="A0A1R2CUU3"/>
<feature type="domain" description="HTH myb-type" evidence="2">
    <location>
        <begin position="1"/>
        <end position="55"/>
    </location>
</feature>
<protein>
    <recommendedName>
        <fullName evidence="5">Myb-like DNA-binding domain containing protein</fullName>
    </recommendedName>
</protein>
<comment type="caution">
    <text evidence="3">The sequence shown here is derived from an EMBL/GenBank/DDBJ whole genome shotgun (WGS) entry which is preliminary data.</text>
</comment>
<dbReference type="GO" id="GO:0005634">
    <property type="term" value="C:nucleus"/>
    <property type="evidence" value="ECO:0007669"/>
    <property type="project" value="TreeGrafter"/>
</dbReference>
<dbReference type="SMART" id="SM00717">
    <property type="entry name" value="SANT"/>
    <property type="match status" value="2"/>
</dbReference>
<dbReference type="GO" id="GO:0000981">
    <property type="term" value="F:DNA-binding transcription factor activity, RNA polymerase II-specific"/>
    <property type="evidence" value="ECO:0007669"/>
    <property type="project" value="TreeGrafter"/>
</dbReference>
<feature type="domain" description="Myb-like" evidence="1">
    <location>
        <begin position="60"/>
        <end position="110"/>
    </location>
</feature>
<evidence type="ECO:0000259" key="1">
    <source>
        <dbReference type="PROSITE" id="PS50090"/>
    </source>
</evidence>
<accession>A0A1R2CUU3</accession>
<gene>
    <name evidence="3" type="ORF">SteCoe_4335</name>
</gene>
<feature type="domain" description="Myb-like" evidence="1">
    <location>
        <begin position="3"/>
        <end position="59"/>
    </location>
</feature>
<dbReference type="PROSITE" id="PS51294">
    <property type="entry name" value="HTH_MYB"/>
    <property type="match status" value="2"/>
</dbReference>
<evidence type="ECO:0000313" key="3">
    <source>
        <dbReference type="EMBL" id="OMJ92796.1"/>
    </source>
</evidence>
<sequence length="238" mass="28047">MASISRKPKLWTVEQDDLLKQLVENHGSQTWPMICQEFLETSGVKRTPKQCRDRWVNNLRSEKNDAPWKEEEVMILFDNQSKYGNQWSIIAKEMKGRTENQIKNLFYSTIRRNIRKFNKGKLDLERIKFKSLSILENQEIRNILTTRKSISKNFFLKTFLTKEAVNVIQSQFSQQQSTVCTENKTNYLALPEMNFTTDDFYISDDSGSSNPTFESEDLLYDNDYTTLEFSDLLNNPIY</sequence>
<evidence type="ECO:0000313" key="4">
    <source>
        <dbReference type="Proteomes" id="UP000187209"/>
    </source>
</evidence>
<feature type="domain" description="HTH myb-type" evidence="2">
    <location>
        <begin position="60"/>
        <end position="114"/>
    </location>
</feature>
<dbReference type="Gene3D" id="1.10.10.60">
    <property type="entry name" value="Homeodomain-like"/>
    <property type="match status" value="2"/>
</dbReference>
<dbReference type="InterPro" id="IPR001005">
    <property type="entry name" value="SANT/Myb"/>
</dbReference>
<evidence type="ECO:0008006" key="5">
    <source>
        <dbReference type="Google" id="ProtNLM"/>
    </source>
</evidence>
<organism evidence="3 4">
    <name type="scientific">Stentor coeruleus</name>
    <dbReference type="NCBI Taxonomy" id="5963"/>
    <lineage>
        <taxon>Eukaryota</taxon>
        <taxon>Sar</taxon>
        <taxon>Alveolata</taxon>
        <taxon>Ciliophora</taxon>
        <taxon>Postciliodesmatophora</taxon>
        <taxon>Heterotrichea</taxon>
        <taxon>Heterotrichida</taxon>
        <taxon>Stentoridae</taxon>
        <taxon>Stentor</taxon>
    </lineage>
</organism>
<dbReference type="PROSITE" id="PS50090">
    <property type="entry name" value="MYB_LIKE"/>
    <property type="match status" value="2"/>
</dbReference>
<proteinExistence type="predicted"/>
<dbReference type="GO" id="GO:0000978">
    <property type="term" value="F:RNA polymerase II cis-regulatory region sequence-specific DNA binding"/>
    <property type="evidence" value="ECO:0007669"/>
    <property type="project" value="TreeGrafter"/>
</dbReference>
<dbReference type="InterPro" id="IPR009057">
    <property type="entry name" value="Homeodomain-like_sf"/>
</dbReference>
<dbReference type="InterPro" id="IPR050560">
    <property type="entry name" value="MYB_TF"/>
</dbReference>
<reference evidence="3 4" key="1">
    <citation type="submission" date="2016-11" db="EMBL/GenBank/DDBJ databases">
        <title>The macronuclear genome of Stentor coeruleus: a giant cell with tiny introns.</title>
        <authorList>
            <person name="Slabodnick M."/>
            <person name="Ruby J.G."/>
            <person name="Reiff S.B."/>
            <person name="Swart E.C."/>
            <person name="Gosai S."/>
            <person name="Prabakaran S."/>
            <person name="Witkowska E."/>
            <person name="Larue G.E."/>
            <person name="Fisher S."/>
            <person name="Freeman R.M."/>
            <person name="Gunawardena J."/>
            <person name="Chu W."/>
            <person name="Stover N.A."/>
            <person name="Gregory B.D."/>
            <person name="Nowacki M."/>
            <person name="Derisi J."/>
            <person name="Roy S.W."/>
            <person name="Marshall W.F."/>
            <person name="Sood P."/>
        </authorList>
    </citation>
    <scope>NUCLEOTIDE SEQUENCE [LARGE SCALE GENOMIC DNA]</scope>
    <source>
        <strain evidence="3">WM001</strain>
    </source>
</reference>